<comment type="similarity">
    <text evidence="1 3">Belongs to the Cu-Zn superoxide dismutase family.</text>
</comment>
<dbReference type="SUPFAM" id="SSF49329">
    <property type="entry name" value="Cu,Zn superoxide dismutase-like"/>
    <property type="match status" value="1"/>
</dbReference>
<evidence type="ECO:0000256" key="1">
    <source>
        <dbReference type="ARBA" id="ARBA00010457"/>
    </source>
</evidence>
<evidence type="ECO:0000313" key="5">
    <source>
        <dbReference type="EMBL" id="MBK3495557.1"/>
    </source>
</evidence>
<keyword evidence="6" id="KW-1185">Reference proteome</keyword>
<dbReference type="PANTHER" id="PTHR10003">
    <property type="entry name" value="SUPEROXIDE DISMUTASE CU-ZN -RELATED"/>
    <property type="match status" value="1"/>
</dbReference>
<sequence length="172" mass="18346">MTLLLGACSNNKQAYQQVTADPAENAHAAFINSEGKSIGEAVLTETADGVQISLALQGLEPGERAIHIHAVGKCDKPTFETAGAHFNPTHKQHGYLNSKGYHLGDLPNLQVDKDGTVDLEFSTKAFTLRPGESNSIIDKDGTAFIIHESADDYKTDPSGNSGKRIACGIIKK</sequence>
<dbReference type="EMBL" id="JAEOAH010000015">
    <property type="protein sequence ID" value="MBK3495557.1"/>
    <property type="molecule type" value="Genomic_DNA"/>
</dbReference>
<keyword evidence="3" id="KW-0560">Oxidoreductase</keyword>
<keyword evidence="3" id="KW-0862">Zinc</keyword>
<dbReference type="InterPro" id="IPR001424">
    <property type="entry name" value="SOD_Cu_Zn_dom"/>
</dbReference>
<comment type="cofactor">
    <cofactor evidence="3">
        <name>Zn(2+)</name>
        <dbReference type="ChEBI" id="CHEBI:29105"/>
    </cofactor>
    <text evidence="3">Binds 1 zinc ion per subunit.</text>
</comment>
<organism evidence="5 6">
    <name type="scientific">Viridibacillus soli</name>
    <dbReference type="NCBI Taxonomy" id="2798301"/>
    <lineage>
        <taxon>Bacteria</taxon>
        <taxon>Bacillati</taxon>
        <taxon>Bacillota</taxon>
        <taxon>Bacilli</taxon>
        <taxon>Bacillales</taxon>
        <taxon>Caryophanaceae</taxon>
        <taxon>Viridibacillus</taxon>
    </lineage>
</organism>
<comment type="caution">
    <text evidence="5">The sequence shown here is derived from an EMBL/GenBank/DDBJ whole genome shotgun (WGS) entry which is preliminary data.</text>
</comment>
<accession>A0ABS1H811</accession>
<comment type="function">
    <text evidence="2">Destroys radicals which are normally produced within the cells and which are toxic to biological systems. May play a role in favoring mycobacterial survival in phagocytes.</text>
</comment>
<dbReference type="InterPro" id="IPR036423">
    <property type="entry name" value="SOD-like_Cu/Zn_dom_sf"/>
</dbReference>
<evidence type="ECO:0000256" key="3">
    <source>
        <dbReference type="RuleBase" id="RU000393"/>
    </source>
</evidence>
<evidence type="ECO:0000256" key="2">
    <source>
        <dbReference type="ARBA" id="ARBA00024900"/>
    </source>
</evidence>
<dbReference type="Proteomes" id="UP000618943">
    <property type="component" value="Unassembled WGS sequence"/>
</dbReference>
<dbReference type="InterPro" id="IPR024134">
    <property type="entry name" value="SOD_Cu/Zn_/chaperone"/>
</dbReference>
<keyword evidence="3" id="KW-0479">Metal-binding</keyword>
<dbReference type="EC" id="1.15.1.1" evidence="3"/>
<comment type="cofactor">
    <cofactor evidence="3">
        <name>Cu cation</name>
        <dbReference type="ChEBI" id="CHEBI:23378"/>
    </cofactor>
    <text evidence="3">Binds 1 copper ion per subunit.</text>
</comment>
<keyword evidence="3" id="KW-0186">Copper</keyword>
<feature type="domain" description="Superoxide dismutase copper/zinc binding" evidence="4">
    <location>
        <begin position="39"/>
        <end position="170"/>
    </location>
</feature>
<evidence type="ECO:0000313" key="6">
    <source>
        <dbReference type="Proteomes" id="UP000618943"/>
    </source>
</evidence>
<protein>
    <recommendedName>
        <fullName evidence="3">Superoxide dismutase [Cu-Zn]</fullName>
        <ecNumber evidence="3">1.15.1.1</ecNumber>
    </recommendedName>
</protein>
<evidence type="ECO:0000259" key="4">
    <source>
        <dbReference type="Pfam" id="PF00080"/>
    </source>
</evidence>
<gene>
    <name evidence="5" type="ORF">JFL43_11970</name>
</gene>
<dbReference type="CDD" id="cd00305">
    <property type="entry name" value="Cu-Zn_Superoxide_Dismutase"/>
    <property type="match status" value="1"/>
</dbReference>
<reference evidence="5 6" key="1">
    <citation type="submission" date="2020-12" db="EMBL/GenBank/DDBJ databases">
        <title>YIM B01967 draft genome.</title>
        <authorList>
            <person name="Yan X."/>
        </authorList>
    </citation>
    <scope>NUCLEOTIDE SEQUENCE [LARGE SCALE GENOMIC DNA]</scope>
    <source>
        <strain evidence="5 6">YIM B01967</strain>
    </source>
</reference>
<dbReference type="InterPro" id="IPR018152">
    <property type="entry name" value="SOD_Cu/Zn_BS"/>
</dbReference>
<proteinExistence type="inferred from homology"/>
<comment type="catalytic activity">
    <reaction evidence="3">
        <text>2 superoxide + 2 H(+) = H2O2 + O2</text>
        <dbReference type="Rhea" id="RHEA:20696"/>
        <dbReference type="ChEBI" id="CHEBI:15378"/>
        <dbReference type="ChEBI" id="CHEBI:15379"/>
        <dbReference type="ChEBI" id="CHEBI:16240"/>
        <dbReference type="ChEBI" id="CHEBI:18421"/>
        <dbReference type="EC" id="1.15.1.1"/>
    </reaction>
</comment>
<name>A0ABS1H811_9BACL</name>
<dbReference type="PROSITE" id="PS00332">
    <property type="entry name" value="SOD_CU_ZN_2"/>
    <property type="match status" value="1"/>
</dbReference>
<dbReference type="Gene3D" id="2.60.40.200">
    <property type="entry name" value="Superoxide dismutase, copper/zinc binding domain"/>
    <property type="match status" value="1"/>
</dbReference>
<dbReference type="Pfam" id="PF00080">
    <property type="entry name" value="Sod_Cu"/>
    <property type="match status" value="1"/>
</dbReference>